<comment type="caution">
    <text evidence="1">The sequence shown here is derived from an EMBL/GenBank/DDBJ whole genome shotgun (WGS) entry which is preliminary data.</text>
</comment>
<evidence type="ECO:0000313" key="1">
    <source>
        <dbReference type="EMBL" id="MBB4752045.1"/>
    </source>
</evidence>
<reference evidence="1 2" key="1">
    <citation type="submission" date="2020-08" db="EMBL/GenBank/DDBJ databases">
        <title>Sequencing the genomes of 1000 actinobacteria strains.</title>
        <authorList>
            <person name="Klenk H.-P."/>
        </authorList>
    </citation>
    <scope>NUCLEOTIDE SEQUENCE [LARGE SCALE GENOMIC DNA]</scope>
    <source>
        <strain evidence="1 2">DSM 43150</strain>
    </source>
</reference>
<accession>A0A7W7HK69</accession>
<evidence type="ECO:0000313" key="2">
    <source>
        <dbReference type="Proteomes" id="UP000590511"/>
    </source>
</evidence>
<dbReference type="AlphaFoldDB" id="A0A7W7HK69"/>
<proteinExistence type="predicted"/>
<protein>
    <submittedName>
        <fullName evidence="1">Uncharacterized protein</fullName>
    </submittedName>
</protein>
<dbReference type="RefSeq" id="WP_188123976.1">
    <property type="nucleotide sequence ID" value="NZ_JACHNC010000001.1"/>
</dbReference>
<gene>
    <name evidence="1" type="ORF">BJ964_006206</name>
</gene>
<name>A0A7W7HK69_9ACTN</name>
<dbReference type="Proteomes" id="UP000590511">
    <property type="component" value="Unassembled WGS sequence"/>
</dbReference>
<sequence length="152" mass="17296">MTDLRWEDVAHYFEDDGSLLDAYVFDVSMTDWQLVLDAVRSVGWPHDYSSGGTLKPLPDRIEDIFERRRDCSPTLHIRPAVDIVVATHFFSPEEIEFDFDPDDVHGQEALNVLCSFLRTVGQKLNKQVVLTPESTPNVPLIAGLLHSRSVMR</sequence>
<dbReference type="EMBL" id="JACHNC010000001">
    <property type="protein sequence ID" value="MBB4752045.1"/>
    <property type="molecule type" value="Genomic_DNA"/>
</dbReference>
<organism evidence="1 2">
    <name type="scientific">Actinoplanes lobatus</name>
    <dbReference type="NCBI Taxonomy" id="113568"/>
    <lineage>
        <taxon>Bacteria</taxon>
        <taxon>Bacillati</taxon>
        <taxon>Actinomycetota</taxon>
        <taxon>Actinomycetes</taxon>
        <taxon>Micromonosporales</taxon>
        <taxon>Micromonosporaceae</taxon>
        <taxon>Actinoplanes</taxon>
    </lineage>
</organism>